<gene>
    <name evidence="1" type="ORF">KI387_037882</name>
</gene>
<comment type="caution">
    <text evidence="1">The sequence shown here is derived from an EMBL/GenBank/DDBJ whole genome shotgun (WGS) entry which is preliminary data.</text>
</comment>
<feature type="non-terminal residue" evidence="1">
    <location>
        <position position="97"/>
    </location>
</feature>
<evidence type="ECO:0000313" key="1">
    <source>
        <dbReference type="EMBL" id="KAH9309971.1"/>
    </source>
</evidence>
<dbReference type="EMBL" id="JAHRHJ020000007">
    <property type="protein sequence ID" value="KAH9309971.1"/>
    <property type="molecule type" value="Genomic_DNA"/>
</dbReference>
<sequence>MLSQQLSHEIIQPLVDHGDIITYETSEIFYDSYFDKLFAVNTEHTMMTYVESELDDVESGSKLGMMEILNPNEVSGVMDVGVTSSVAHETVTEIGFT</sequence>
<dbReference type="AlphaFoldDB" id="A0AA38FST1"/>
<keyword evidence="2" id="KW-1185">Reference proteome</keyword>
<proteinExistence type="predicted"/>
<name>A0AA38FST1_TAXCH</name>
<dbReference type="Proteomes" id="UP000824469">
    <property type="component" value="Unassembled WGS sequence"/>
</dbReference>
<organism evidence="1 2">
    <name type="scientific">Taxus chinensis</name>
    <name type="common">Chinese yew</name>
    <name type="synonym">Taxus wallichiana var. chinensis</name>
    <dbReference type="NCBI Taxonomy" id="29808"/>
    <lineage>
        <taxon>Eukaryota</taxon>
        <taxon>Viridiplantae</taxon>
        <taxon>Streptophyta</taxon>
        <taxon>Embryophyta</taxon>
        <taxon>Tracheophyta</taxon>
        <taxon>Spermatophyta</taxon>
        <taxon>Pinopsida</taxon>
        <taxon>Pinidae</taxon>
        <taxon>Conifers II</taxon>
        <taxon>Cupressales</taxon>
        <taxon>Taxaceae</taxon>
        <taxon>Taxus</taxon>
    </lineage>
</organism>
<reference evidence="1 2" key="1">
    <citation type="journal article" date="2021" name="Nat. Plants">
        <title>The Taxus genome provides insights into paclitaxel biosynthesis.</title>
        <authorList>
            <person name="Xiong X."/>
            <person name="Gou J."/>
            <person name="Liao Q."/>
            <person name="Li Y."/>
            <person name="Zhou Q."/>
            <person name="Bi G."/>
            <person name="Li C."/>
            <person name="Du R."/>
            <person name="Wang X."/>
            <person name="Sun T."/>
            <person name="Guo L."/>
            <person name="Liang H."/>
            <person name="Lu P."/>
            <person name="Wu Y."/>
            <person name="Zhang Z."/>
            <person name="Ro D.K."/>
            <person name="Shang Y."/>
            <person name="Huang S."/>
            <person name="Yan J."/>
        </authorList>
    </citation>
    <scope>NUCLEOTIDE SEQUENCE [LARGE SCALE GENOMIC DNA]</scope>
    <source>
        <strain evidence="1">Ta-2019</strain>
    </source>
</reference>
<protein>
    <submittedName>
        <fullName evidence="1">Uncharacterized protein</fullName>
    </submittedName>
</protein>
<evidence type="ECO:0000313" key="2">
    <source>
        <dbReference type="Proteomes" id="UP000824469"/>
    </source>
</evidence>
<accession>A0AA38FST1</accession>